<dbReference type="AlphaFoldDB" id="A0A6P5IN44"/>
<protein>
    <submittedName>
        <fullName evidence="3">Uncharacterized protein LOC110192942</fullName>
    </submittedName>
</protein>
<keyword evidence="2" id="KW-1185">Reference proteome</keyword>
<evidence type="ECO:0000313" key="3">
    <source>
        <dbReference type="RefSeq" id="XP_020820074.1"/>
    </source>
</evidence>
<evidence type="ECO:0000256" key="1">
    <source>
        <dbReference type="SAM" id="MobiDB-lite"/>
    </source>
</evidence>
<feature type="region of interest" description="Disordered" evidence="1">
    <location>
        <begin position="99"/>
        <end position="130"/>
    </location>
</feature>
<feature type="compositionally biased region" description="Polar residues" evidence="1">
    <location>
        <begin position="176"/>
        <end position="186"/>
    </location>
</feature>
<accession>A0A6P5IN44</accession>
<gene>
    <name evidence="3" type="primary">LOC110192942</name>
</gene>
<organism evidence="2 3">
    <name type="scientific">Phascolarctos cinereus</name>
    <name type="common">Koala</name>
    <dbReference type="NCBI Taxonomy" id="38626"/>
    <lineage>
        <taxon>Eukaryota</taxon>
        <taxon>Metazoa</taxon>
        <taxon>Chordata</taxon>
        <taxon>Craniata</taxon>
        <taxon>Vertebrata</taxon>
        <taxon>Euteleostomi</taxon>
        <taxon>Mammalia</taxon>
        <taxon>Metatheria</taxon>
        <taxon>Diprotodontia</taxon>
        <taxon>Phascolarctidae</taxon>
        <taxon>Phascolarctos</taxon>
    </lineage>
</organism>
<dbReference type="KEGG" id="pcw:110192942"/>
<name>A0A6P5IN44_PHACI</name>
<reference evidence="3" key="1">
    <citation type="submission" date="2025-08" db="UniProtKB">
        <authorList>
            <consortium name="RefSeq"/>
        </authorList>
    </citation>
    <scope>IDENTIFICATION</scope>
    <source>
        <tissue evidence="3">Spleen</tissue>
    </source>
</reference>
<sequence length="240" mass="25300">MPGPLRGGIPALVLPSLSHLPKNSWDEKCSSAGAWKPSASVPGQRSLAGQALAHSAAAPVYLQRSWGGEGLYLGHRVLAVELEGTLETIEADVLILQEEEQEGSRRSRATSGRLCGRPSAAPSPSTPTPVLSVRMSAHRAMSPPAPAWHSPHLYGRLGCGALGHHAPSPRPPGSRIPTSPVSSSTRRILRGSVQSTRVDGLTAASGNRLQRRHSKTVGSVLLCQSPLSLVSCRYSWATVV</sequence>
<dbReference type="RefSeq" id="XP_020820074.1">
    <property type="nucleotide sequence ID" value="XM_020964415.1"/>
</dbReference>
<proteinExistence type="predicted"/>
<dbReference type="Proteomes" id="UP000515140">
    <property type="component" value="Unplaced"/>
</dbReference>
<evidence type="ECO:0000313" key="2">
    <source>
        <dbReference type="Proteomes" id="UP000515140"/>
    </source>
</evidence>
<feature type="region of interest" description="Disordered" evidence="1">
    <location>
        <begin position="163"/>
        <end position="186"/>
    </location>
</feature>
<dbReference type="InParanoid" id="A0A6P5IN44"/>
<dbReference type="GeneID" id="110192942"/>